<keyword evidence="1 3" id="KW-0479">Metal-binding</keyword>
<dbReference type="SUPFAM" id="SSF51197">
    <property type="entry name" value="Clavaminate synthase-like"/>
    <property type="match status" value="1"/>
</dbReference>
<dbReference type="InterPro" id="IPR005123">
    <property type="entry name" value="Oxoglu/Fe-dep_dioxygenase_dom"/>
</dbReference>
<dbReference type="AlphaFoldDB" id="A0A803M7D2"/>
<keyword evidence="6" id="KW-1185">Reference proteome</keyword>
<dbReference type="Pfam" id="PF03171">
    <property type="entry name" value="2OG-FeII_Oxy"/>
    <property type="match status" value="1"/>
</dbReference>
<dbReference type="OMA" id="WLQDKYA"/>
<dbReference type="GO" id="GO:0046872">
    <property type="term" value="F:metal ion binding"/>
    <property type="evidence" value="ECO:0007669"/>
    <property type="project" value="UniProtKB-KW"/>
</dbReference>
<dbReference type="GO" id="GO:0016491">
    <property type="term" value="F:oxidoreductase activity"/>
    <property type="evidence" value="ECO:0007669"/>
    <property type="project" value="UniProtKB-KW"/>
</dbReference>
<dbReference type="InterPro" id="IPR027443">
    <property type="entry name" value="IPNS-like_sf"/>
</dbReference>
<dbReference type="Proteomes" id="UP000596660">
    <property type="component" value="Unplaced"/>
</dbReference>
<evidence type="ECO:0000313" key="6">
    <source>
        <dbReference type="Proteomes" id="UP000596660"/>
    </source>
</evidence>
<reference evidence="5" key="1">
    <citation type="journal article" date="2017" name="Nature">
        <title>The genome of Chenopodium quinoa.</title>
        <authorList>
            <person name="Jarvis D.E."/>
            <person name="Ho Y.S."/>
            <person name="Lightfoot D.J."/>
            <person name="Schmoeckel S.M."/>
            <person name="Li B."/>
            <person name="Borm T.J.A."/>
            <person name="Ohyanagi H."/>
            <person name="Mineta K."/>
            <person name="Michell C.T."/>
            <person name="Saber N."/>
            <person name="Kharbatia N.M."/>
            <person name="Rupper R.R."/>
            <person name="Sharp A.R."/>
            <person name="Dally N."/>
            <person name="Boughton B.A."/>
            <person name="Woo Y.H."/>
            <person name="Gao G."/>
            <person name="Schijlen E.G.W.M."/>
            <person name="Guo X."/>
            <person name="Momin A.A."/>
            <person name="Negrao S."/>
            <person name="Al-Babili S."/>
            <person name="Gehring C."/>
            <person name="Roessner U."/>
            <person name="Jung C."/>
            <person name="Murphy K."/>
            <person name="Arold S.T."/>
            <person name="Gojobori T."/>
            <person name="van der Linden C.G."/>
            <person name="van Loo E.N."/>
            <person name="Jellen E.N."/>
            <person name="Maughan P.J."/>
            <person name="Tester M."/>
        </authorList>
    </citation>
    <scope>NUCLEOTIDE SEQUENCE [LARGE SCALE GENOMIC DNA]</scope>
    <source>
        <strain evidence="5">cv. PI 614886</strain>
    </source>
</reference>
<dbReference type="EnsemblPlants" id="AUR62024597-RA">
    <property type="protein sequence ID" value="AUR62024597-RA:cds"/>
    <property type="gene ID" value="AUR62024597"/>
</dbReference>
<dbReference type="PROSITE" id="PS51471">
    <property type="entry name" value="FE2OG_OXY"/>
    <property type="match status" value="1"/>
</dbReference>
<dbReference type="InterPro" id="IPR026992">
    <property type="entry name" value="DIOX_N"/>
</dbReference>
<evidence type="ECO:0000256" key="1">
    <source>
        <dbReference type="ARBA" id="ARBA00022723"/>
    </source>
</evidence>
<dbReference type="InterPro" id="IPR044861">
    <property type="entry name" value="IPNS-like_FE2OG_OXY"/>
</dbReference>
<dbReference type="Pfam" id="PF14226">
    <property type="entry name" value="DIOX_N"/>
    <property type="match status" value="1"/>
</dbReference>
<name>A0A803M7D2_CHEQI</name>
<evidence type="ECO:0000259" key="4">
    <source>
        <dbReference type="PROSITE" id="PS51471"/>
    </source>
</evidence>
<feature type="domain" description="Fe2OG dioxygenase" evidence="4">
    <location>
        <begin position="166"/>
        <end position="268"/>
    </location>
</feature>
<accession>A0A803M7D2</accession>
<comment type="similarity">
    <text evidence="3">Belongs to the iron/ascorbate-dependent oxidoreductase family.</text>
</comment>
<evidence type="ECO:0000256" key="2">
    <source>
        <dbReference type="ARBA" id="ARBA00023004"/>
    </source>
</evidence>
<reference evidence="5" key="2">
    <citation type="submission" date="2021-03" db="UniProtKB">
        <authorList>
            <consortium name="EnsemblPlants"/>
        </authorList>
    </citation>
    <scope>IDENTIFICATION</scope>
</reference>
<dbReference type="PANTHER" id="PTHR47990">
    <property type="entry name" value="2-OXOGLUTARATE (2OG) AND FE(II)-DEPENDENT OXYGENASE SUPERFAMILY PROTEIN-RELATED"/>
    <property type="match status" value="1"/>
</dbReference>
<dbReference type="Gene3D" id="2.60.120.330">
    <property type="entry name" value="B-lactam Antibiotic, Isopenicillin N Synthase, Chain"/>
    <property type="match status" value="1"/>
</dbReference>
<dbReference type="Gramene" id="AUR62024597-RA">
    <property type="protein sequence ID" value="AUR62024597-RA:cds"/>
    <property type="gene ID" value="AUR62024597"/>
</dbReference>
<evidence type="ECO:0000256" key="3">
    <source>
        <dbReference type="RuleBase" id="RU003682"/>
    </source>
</evidence>
<dbReference type="InterPro" id="IPR050231">
    <property type="entry name" value="Iron_ascorbate_oxido_reductase"/>
</dbReference>
<proteinExistence type="inferred from homology"/>
<protein>
    <recommendedName>
        <fullName evidence="4">Fe2OG dioxygenase domain-containing protein</fullName>
    </recommendedName>
</protein>
<keyword evidence="3" id="KW-0560">Oxidoreductase</keyword>
<keyword evidence="2 3" id="KW-0408">Iron</keyword>
<evidence type="ECO:0000313" key="5">
    <source>
        <dbReference type="EnsemblPlants" id="AUR62024597-RA:cds"/>
    </source>
</evidence>
<organism evidence="5 6">
    <name type="scientific">Chenopodium quinoa</name>
    <name type="common">Quinoa</name>
    <dbReference type="NCBI Taxonomy" id="63459"/>
    <lineage>
        <taxon>Eukaryota</taxon>
        <taxon>Viridiplantae</taxon>
        <taxon>Streptophyta</taxon>
        <taxon>Embryophyta</taxon>
        <taxon>Tracheophyta</taxon>
        <taxon>Spermatophyta</taxon>
        <taxon>Magnoliopsida</taxon>
        <taxon>eudicotyledons</taxon>
        <taxon>Gunneridae</taxon>
        <taxon>Pentapetalae</taxon>
        <taxon>Caryophyllales</taxon>
        <taxon>Chenopodiaceae</taxon>
        <taxon>Chenopodioideae</taxon>
        <taxon>Atripliceae</taxon>
        <taxon>Chenopodium</taxon>
    </lineage>
</organism>
<sequence length="377" mass="41893">MVVASTNPLKRSKKTKAVGVPTIDLSLKHKHRSTLTGLIVEACEDFGIFKVINHGVSSDIISSLERQGLDFFAKPTPQKHLAVGPTVPKPFGYGFRNIGSNGDVGDLEYLLLHANNSSTHPPLFSDAVNDYVEAVSDLSCSLLDLMAEGLWVQDKSILSSLIRDPQSDSLLRLNHYPALKNWDSFINGERIGFGEHSDPQILTILRSNDIPGLQICTPDGLWLPVQPDPNAFYVMVLTNGRFGSVKHRAMANSSISKARMSMIFFGAPPLNATISPIEEMVSPLNPSLYKTFTWGEYKRAMHASRLMLLAKALMAYRQDKKNNLMTAIMEDAEEKAIYSSSRLDTKDSDDHIPFYMKMKGNRYTSTFQAQELTTIHA</sequence>